<feature type="compositionally biased region" description="Low complexity" evidence="1">
    <location>
        <begin position="235"/>
        <end position="264"/>
    </location>
</feature>
<dbReference type="GO" id="GO:0042834">
    <property type="term" value="F:peptidoglycan binding"/>
    <property type="evidence" value="ECO:0007669"/>
    <property type="project" value="InterPro"/>
</dbReference>
<keyword evidence="2" id="KW-0472">Membrane</keyword>
<dbReference type="InterPro" id="IPR036680">
    <property type="entry name" value="SPOR-like_sf"/>
</dbReference>
<keyword evidence="2" id="KW-1133">Transmembrane helix</keyword>
<evidence type="ECO:0000313" key="3">
    <source>
        <dbReference type="EMBL" id="RKG54685.1"/>
    </source>
</evidence>
<dbReference type="Proteomes" id="UP000281084">
    <property type="component" value="Unassembled WGS sequence"/>
</dbReference>
<keyword evidence="2" id="KW-0812">Transmembrane</keyword>
<accession>A0A3A8G6Y8</accession>
<name>A0A3A8G6Y8_9GAMM</name>
<reference evidence="3 4" key="1">
    <citation type="submission" date="2018-09" db="EMBL/GenBank/DDBJ databases">
        <title>The draft genome of Acinetobacter spp. strains.</title>
        <authorList>
            <person name="Qin J."/>
            <person name="Feng Y."/>
            <person name="Zong Z."/>
        </authorList>
    </citation>
    <scope>NUCLEOTIDE SEQUENCE [LARGE SCALE GENOMIC DNA]</scope>
    <source>
        <strain evidence="3 4">WCHAc060002</strain>
    </source>
</reference>
<dbReference type="RefSeq" id="WP_120366874.1">
    <property type="nucleotide sequence ID" value="NZ_RAXZ01000003.1"/>
</dbReference>
<sequence>MALQKAKFPIQQYVWLVFGGACLFGALVFWAVTDTKELIEVDKQPETEVELQIQPEKVATMNHLGALYDEVKPLDMTTRVVVTAQHEAEFRGTKFIAEHKNDVAVEIFRSSNEEIVKSFLKKQSDRKPFIYLRLSGEDHPEQYVLLYGVYRSNSEANQAIADMKIGLPASVKPVVIAIDQYQPLVNDLGTEELKNNSKVYSVKLKTAPLPQVDEAQLAAARIKAQAQQSETQVDSTKNVTTSTTVTRRDASGNVVNVQKSQSSVEPSRPKTTPTNSAEHEVSDPFN</sequence>
<dbReference type="EMBL" id="RAXZ01000003">
    <property type="protein sequence ID" value="RKG54685.1"/>
    <property type="molecule type" value="Genomic_DNA"/>
</dbReference>
<feature type="transmembrane region" description="Helical" evidence="2">
    <location>
        <begin position="12"/>
        <end position="32"/>
    </location>
</feature>
<evidence type="ECO:0008006" key="5">
    <source>
        <dbReference type="Google" id="ProtNLM"/>
    </source>
</evidence>
<organism evidence="3 4">
    <name type="scientific">Acinetobacter cumulans</name>
    <dbReference type="NCBI Taxonomy" id="2136182"/>
    <lineage>
        <taxon>Bacteria</taxon>
        <taxon>Pseudomonadati</taxon>
        <taxon>Pseudomonadota</taxon>
        <taxon>Gammaproteobacteria</taxon>
        <taxon>Moraxellales</taxon>
        <taxon>Moraxellaceae</taxon>
        <taxon>Acinetobacter</taxon>
    </lineage>
</organism>
<proteinExistence type="predicted"/>
<feature type="compositionally biased region" description="Basic and acidic residues" evidence="1">
    <location>
        <begin position="277"/>
        <end position="286"/>
    </location>
</feature>
<evidence type="ECO:0000256" key="2">
    <source>
        <dbReference type="SAM" id="Phobius"/>
    </source>
</evidence>
<gene>
    <name evidence="3" type="ORF">D7V64_03665</name>
</gene>
<dbReference type="Gene3D" id="3.30.70.1070">
    <property type="entry name" value="Sporulation related repeat"/>
    <property type="match status" value="1"/>
</dbReference>
<comment type="caution">
    <text evidence="3">The sequence shown here is derived from an EMBL/GenBank/DDBJ whole genome shotgun (WGS) entry which is preliminary data.</text>
</comment>
<protein>
    <recommendedName>
        <fullName evidence="5">SPOR domain-containing protein</fullName>
    </recommendedName>
</protein>
<evidence type="ECO:0000313" key="4">
    <source>
        <dbReference type="Proteomes" id="UP000281084"/>
    </source>
</evidence>
<feature type="region of interest" description="Disordered" evidence="1">
    <location>
        <begin position="226"/>
        <end position="286"/>
    </location>
</feature>
<dbReference type="PROSITE" id="PS51257">
    <property type="entry name" value="PROKAR_LIPOPROTEIN"/>
    <property type="match status" value="1"/>
</dbReference>
<evidence type="ECO:0000256" key="1">
    <source>
        <dbReference type="SAM" id="MobiDB-lite"/>
    </source>
</evidence>
<dbReference type="AlphaFoldDB" id="A0A3A8G6Y8"/>